<dbReference type="AlphaFoldDB" id="A0A812XUN9"/>
<evidence type="ECO:0000313" key="3">
    <source>
        <dbReference type="Proteomes" id="UP000649617"/>
    </source>
</evidence>
<organism evidence="2 3">
    <name type="scientific">Symbiodinium pilosum</name>
    <name type="common">Dinoflagellate</name>
    <dbReference type="NCBI Taxonomy" id="2952"/>
    <lineage>
        <taxon>Eukaryota</taxon>
        <taxon>Sar</taxon>
        <taxon>Alveolata</taxon>
        <taxon>Dinophyceae</taxon>
        <taxon>Suessiales</taxon>
        <taxon>Symbiodiniaceae</taxon>
        <taxon>Symbiodinium</taxon>
    </lineage>
</organism>
<sequence>MPWRDRQMNGCFTFEMCCMFDGKLGERCWTAASFFTFERCCALAIDSDNQRHIPYWHSKQVLVKLRSSAGTEGSILKLHQDVPGTFEGEWQIYQPDRVPLVLWESGYMMMRWMEERAIASSMFRGRRVLELGAGIGLAAILATLHGAIVVATDASGEAVQLIRRNINTNLDSGQAAKIHPLRLDWTGIIGGSDLDPDVGPMSRKALARQRLNDAGVTGNFDIVVCAALGYVEVLTFHSLLGILDLTTDKDTTVLWGAGKEATIHLNRSWNHDEKAVALAKAFKIVTELGDDRPPHLNLYELRRRASWREAPVFARTKKRTSVQIGMIVIFRDVAGKRGRIIFYIAVAWGVRISTENRRHVLETHGHEV</sequence>
<name>A0A812XUN9_SYMPI</name>
<proteinExistence type="predicted"/>
<dbReference type="Proteomes" id="UP000649617">
    <property type="component" value="Unassembled WGS sequence"/>
</dbReference>
<dbReference type="Gene3D" id="3.40.50.150">
    <property type="entry name" value="Vaccinia Virus protein VP39"/>
    <property type="match status" value="1"/>
</dbReference>
<keyword evidence="3" id="KW-1185">Reference proteome</keyword>
<dbReference type="EMBL" id="CAJNIZ010046703">
    <property type="protein sequence ID" value="CAE7754534.1"/>
    <property type="molecule type" value="Genomic_DNA"/>
</dbReference>
<feature type="transmembrane region" description="Helical" evidence="1">
    <location>
        <begin position="128"/>
        <end position="151"/>
    </location>
</feature>
<dbReference type="SUPFAM" id="SSF53335">
    <property type="entry name" value="S-adenosyl-L-methionine-dependent methyltransferases"/>
    <property type="match status" value="1"/>
</dbReference>
<accession>A0A812XUN9</accession>
<keyword evidence="1" id="KW-0472">Membrane</keyword>
<gene>
    <name evidence="2" type="primary">eef1akmt3</name>
    <name evidence="2" type="ORF">SPIL2461_LOCUS21896</name>
</gene>
<dbReference type="PANTHER" id="PTHR14614">
    <property type="entry name" value="HEPATOCELLULAR CARCINOMA-ASSOCIATED ANTIGEN"/>
    <property type="match status" value="1"/>
</dbReference>
<evidence type="ECO:0000313" key="2">
    <source>
        <dbReference type="EMBL" id="CAE7754534.1"/>
    </source>
</evidence>
<evidence type="ECO:0000256" key="1">
    <source>
        <dbReference type="SAM" id="Phobius"/>
    </source>
</evidence>
<reference evidence="2" key="1">
    <citation type="submission" date="2021-02" db="EMBL/GenBank/DDBJ databases">
        <authorList>
            <person name="Dougan E. K."/>
            <person name="Rhodes N."/>
            <person name="Thang M."/>
            <person name="Chan C."/>
        </authorList>
    </citation>
    <scope>NUCLEOTIDE SEQUENCE</scope>
</reference>
<dbReference type="InterPro" id="IPR019410">
    <property type="entry name" value="Methyltransf_16"/>
</dbReference>
<dbReference type="CDD" id="cd02440">
    <property type="entry name" value="AdoMet_MTases"/>
    <property type="match status" value="1"/>
</dbReference>
<keyword evidence="1" id="KW-0812">Transmembrane</keyword>
<protein>
    <submittedName>
        <fullName evidence="2">Eef1akmt3 protein</fullName>
    </submittedName>
</protein>
<dbReference type="PANTHER" id="PTHR14614:SF123">
    <property type="entry name" value="OS04G0645500 PROTEIN"/>
    <property type="match status" value="1"/>
</dbReference>
<dbReference type="InterPro" id="IPR029063">
    <property type="entry name" value="SAM-dependent_MTases_sf"/>
</dbReference>
<dbReference type="OrthoDB" id="417697at2759"/>
<comment type="caution">
    <text evidence="2">The sequence shown here is derived from an EMBL/GenBank/DDBJ whole genome shotgun (WGS) entry which is preliminary data.</text>
</comment>
<dbReference type="Pfam" id="PF10294">
    <property type="entry name" value="Methyltransf_16"/>
    <property type="match status" value="1"/>
</dbReference>
<keyword evidence="1" id="KW-1133">Transmembrane helix</keyword>